<evidence type="ECO:0000256" key="1">
    <source>
        <dbReference type="SAM" id="Phobius"/>
    </source>
</evidence>
<dbReference type="InterPro" id="IPR006555">
    <property type="entry name" value="ATP-dep_Helicase_C"/>
</dbReference>
<dbReference type="PANTHER" id="PTHR11472">
    <property type="entry name" value="DNA REPAIR DEAD HELICASE RAD3/XP-D SUBFAMILY MEMBER"/>
    <property type="match status" value="1"/>
</dbReference>
<keyword evidence="1" id="KW-0812">Transmembrane</keyword>
<dbReference type="GO" id="GO:0016787">
    <property type="term" value="F:hydrolase activity"/>
    <property type="evidence" value="ECO:0007669"/>
    <property type="project" value="UniProtKB-KW"/>
</dbReference>
<protein>
    <submittedName>
        <fullName evidence="3">ATP-dependent DNA helicase chl1</fullName>
        <ecNumber evidence="3">3.6.4.13</ecNumber>
    </submittedName>
</protein>
<sequence length="316" mass="36397">MATKTTESSRISIFVNAKNGDKLIKLWQLLISDEMEHVLNKSKSTILVGGTLKPFEDFVSVLMPNLKKKIEYFSCGHIVEDDKIAAFCLKNGPTNKIFDFCLANRKDEKMLKDLAFALLNFSISIPAGIVCFFQSFSYLTQIINFWKQNGLFDKLNNKKKIFIEPKNNSDVKDILNQYYNSIKFDNGGFLFCVYGGKFSEGINFKDDLARGVVCIGVPYPNRKDLELNERINYFNKIKNKSGDKFYQNICIKTINQSIGRAIRWREDFACIILIDKRYSLDENLSEGISDWIKKKKINCSKFGQCIKGVRSFFKQK</sequence>
<keyword evidence="4" id="KW-1185">Reference proteome</keyword>
<feature type="transmembrane region" description="Helical" evidence="1">
    <location>
        <begin position="114"/>
        <end position="139"/>
    </location>
</feature>
<name>A0ABV2AFK7_9EUKA</name>
<dbReference type="SMART" id="SM00491">
    <property type="entry name" value="HELICc2"/>
    <property type="match status" value="1"/>
</dbReference>
<keyword evidence="3" id="KW-0547">Nucleotide-binding</keyword>
<comment type="caution">
    <text evidence="3">The sequence shown here is derived from an EMBL/GenBank/DDBJ whole genome shotgun (WGS) entry which is preliminary data.</text>
</comment>
<keyword evidence="3" id="KW-0067">ATP-binding</keyword>
<keyword evidence="1" id="KW-1133">Transmembrane helix</keyword>
<proteinExistence type="predicted"/>
<evidence type="ECO:0000313" key="4">
    <source>
        <dbReference type="Proteomes" id="UP001439008"/>
    </source>
</evidence>
<dbReference type="GO" id="GO:0003724">
    <property type="term" value="F:RNA helicase activity"/>
    <property type="evidence" value="ECO:0007669"/>
    <property type="project" value="UniProtKB-EC"/>
</dbReference>
<reference evidence="3 4" key="1">
    <citation type="journal article" date="2024" name="BMC Biol.">
        <title>Comparative genomics of Ascetosporea gives new insight into the evolutionary basis for animal parasitism in Rhizaria.</title>
        <authorList>
            <person name="Hiltunen Thoren M."/>
            <person name="Onut-Brannstrom I."/>
            <person name="Alfjorden A."/>
            <person name="Peckova H."/>
            <person name="Swords F."/>
            <person name="Hooper C."/>
            <person name="Holzer A.S."/>
            <person name="Bass D."/>
            <person name="Burki F."/>
        </authorList>
    </citation>
    <scope>NUCLEOTIDE SEQUENCE [LARGE SCALE GENOMIC DNA]</scope>
    <source>
        <strain evidence="3">20-A016</strain>
    </source>
</reference>
<dbReference type="EMBL" id="JBDODL010000063">
    <property type="protein sequence ID" value="MES1918447.1"/>
    <property type="molecule type" value="Genomic_DNA"/>
</dbReference>
<keyword evidence="3" id="KW-0347">Helicase</keyword>
<accession>A0ABV2AFK7</accession>
<dbReference type="InterPro" id="IPR045028">
    <property type="entry name" value="DinG/Rad3-like"/>
</dbReference>
<dbReference type="InterPro" id="IPR013020">
    <property type="entry name" value="Rad3/Chl1-like"/>
</dbReference>
<dbReference type="Gene3D" id="3.40.50.300">
    <property type="entry name" value="P-loop containing nucleotide triphosphate hydrolases"/>
    <property type="match status" value="1"/>
</dbReference>
<dbReference type="InterPro" id="IPR027417">
    <property type="entry name" value="P-loop_NTPase"/>
</dbReference>
<organism evidence="3 4">
    <name type="scientific">Bonamia ostreae</name>
    <dbReference type="NCBI Taxonomy" id="126728"/>
    <lineage>
        <taxon>Eukaryota</taxon>
        <taxon>Sar</taxon>
        <taxon>Rhizaria</taxon>
        <taxon>Endomyxa</taxon>
        <taxon>Ascetosporea</taxon>
        <taxon>Haplosporida</taxon>
        <taxon>Bonamia</taxon>
    </lineage>
</organism>
<dbReference type="Pfam" id="PF13307">
    <property type="entry name" value="Helicase_C_2"/>
    <property type="match status" value="1"/>
</dbReference>
<keyword evidence="3" id="KW-0378">Hydrolase</keyword>
<evidence type="ECO:0000259" key="2">
    <source>
        <dbReference type="SMART" id="SM00491"/>
    </source>
</evidence>
<keyword evidence="1" id="KW-0472">Membrane</keyword>
<dbReference type="Proteomes" id="UP001439008">
    <property type="component" value="Unassembled WGS sequence"/>
</dbReference>
<evidence type="ECO:0000313" key="3">
    <source>
        <dbReference type="EMBL" id="MES1918447.1"/>
    </source>
</evidence>
<dbReference type="NCBIfam" id="TIGR00604">
    <property type="entry name" value="rad3"/>
    <property type="match status" value="1"/>
</dbReference>
<dbReference type="PANTHER" id="PTHR11472:SF41">
    <property type="entry name" value="ATP-DEPENDENT DNA HELICASE DDX11-RELATED"/>
    <property type="match status" value="1"/>
</dbReference>
<dbReference type="EC" id="3.6.4.13" evidence="3"/>
<feature type="domain" description="ATP-dependent helicase C-terminal" evidence="2">
    <location>
        <begin position="136"/>
        <end position="280"/>
    </location>
</feature>
<gene>
    <name evidence="3" type="primary">CHL1_1</name>
    <name evidence="3" type="ORF">MHBO_000415</name>
</gene>